<organism evidence="1">
    <name type="scientific">Octopus bimaculoides</name>
    <name type="common">California two-spotted octopus</name>
    <dbReference type="NCBI Taxonomy" id="37653"/>
    <lineage>
        <taxon>Eukaryota</taxon>
        <taxon>Metazoa</taxon>
        <taxon>Spiralia</taxon>
        <taxon>Lophotrochozoa</taxon>
        <taxon>Mollusca</taxon>
        <taxon>Cephalopoda</taxon>
        <taxon>Coleoidea</taxon>
        <taxon>Octopodiformes</taxon>
        <taxon>Octopoda</taxon>
        <taxon>Incirrata</taxon>
        <taxon>Octopodidae</taxon>
        <taxon>Octopus</taxon>
    </lineage>
</organism>
<sequence length="49" mass="5806">MCGLTTLQRQERVTIHAHREAYIVYFAYTHITTRVCVCIILETFTNKLF</sequence>
<gene>
    <name evidence="1" type="ORF">OCBIM_22000829mg</name>
</gene>
<evidence type="ECO:0000313" key="1">
    <source>
        <dbReference type="EMBL" id="KOF71615.1"/>
    </source>
</evidence>
<accession>A0A0L8G4V3</accession>
<dbReference type="AlphaFoldDB" id="A0A0L8G4V3"/>
<reference evidence="1" key="1">
    <citation type="submission" date="2015-07" db="EMBL/GenBank/DDBJ databases">
        <title>MeaNS - Measles Nucleotide Surveillance Program.</title>
        <authorList>
            <person name="Tran T."/>
            <person name="Druce J."/>
        </authorList>
    </citation>
    <scope>NUCLEOTIDE SEQUENCE</scope>
    <source>
        <strain evidence="1">UCB-OBI-ISO-001</strain>
        <tissue evidence="1">Gonad</tissue>
    </source>
</reference>
<protein>
    <submittedName>
        <fullName evidence="1">Uncharacterized protein</fullName>
    </submittedName>
</protein>
<proteinExistence type="predicted"/>
<name>A0A0L8G4V3_OCTBM</name>
<dbReference type="EMBL" id="KQ424085">
    <property type="protein sequence ID" value="KOF71615.1"/>
    <property type="molecule type" value="Genomic_DNA"/>
</dbReference>